<dbReference type="Gene3D" id="3.60.15.10">
    <property type="entry name" value="Ribonuclease Z/Hydroxyacylglutathione hydrolase-like"/>
    <property type="match status" value="1"/>
</dbReference>
<dbReference type="STRING" id="100225.SAMN05421595_2184"/>
<gene>
    <name evidence="2" type="ORF">AUCHE_04_00880</name>
</gene>
<dbReference type="eggNOG" id="COG0491">
    <property type="taxonomic scope" value="Bacteria"/>
</dbReference>
<organism evidence="2 3">
    <name type="scientific">Austwickia chelonae NBRC 105200</name>
    <dbReference type="NCBI Taxonomy" id="1184607"/>
    <lineage>
        <taxon>Bacteria</taxon>
        <taxon>Bacillati</taxon>
        <taxon>Actinomycetota</taxon>
        <taxon>Actinomycetes</taxon>
        <taxon>Micrococcales</taxon>
        <taxon>Dermatophilaceae</taxon>
        <taxon>Austwickia</taxon>
    </lineage>
</organism>
<dbReference type="SMART" id="SM00849">
    <property type="entry name" value="Lactamase_B"/>
    <property type="match status" value="1"/>
</dbReference>
<dbReference type="CDD" id="cd16278">
    <property type="entry name" value="metallo-hydrolase-like_MBL-fold"/>
    <property type="match status" value="1"/>
</dbReference>
<dbReference type="InterPro" id="IPR001279">
    <property type="entry name" value="Metallo-B-lactamas"/>
</dbReference>
<dbReference type="SUPFAM" id="SSF56281">
    <property type="entry name" value="Metallo-hydrolase/oxidoreductase"/>
    <property type="match status" value="1"/>
</dbReference>
<dbReference type="OrthoDB" id="9788263at2"/>
<dbReference type="Pfam" id="PF00753">
    <property type="entry name" value="Lactamase_B"/>
    <property type="match status" value="2"/>
</dbReference>
<keyword evidence="3" id="KW-1185">Reference proteome</keyword>
<feature type="domain" description="Metallo-beta-lactamase" evidence="1">
    <location>
        <begin position="47"/>
        <end position="206"/>
    </location>
</feature>
<evidence type="ECO:0000313" key="2">
    <source>
        <dbReference type="EMBL" id="GAB77047.1"/>
    </source>
</evidence>
<dbReference type="InterPro" id="IPR036388">
    <property type="entry name" value="WH-like_DNA-bd_sf"/>
</dbReference>
<sequence length="278" mass="30124">MTGPDRPTGELVARPPRWAHGTWTGGRWSDRVDCIVCPNPSAMTLEGTNTWILAAPDDENCLVVDPGPLDEEHLRQVFARIGERHVSRVLLTHRHHDHAAGAHRFADLAHCHVQAIGDGRHDLADGDVLRECGLELHVVATPGHSGDSVSYLLADDRALLTGDTVLGWGTSVVDWPDGSLAEYLLSLEKIAGLVDDGQVTDLLPGHGGPIAHAAEVVHAYRRHRLDRLEQIRTALEQGATGVDQVVDRVYTDIDPALRPAAARSVRAQLAYLGVEDLG</sequence>
<comment type="caution">
    <text evidence="2">The sequence shown here is derived from an EMBL/GenBank/DDBJ whole genome shotgun (WGS) entry which is preliminary data.</text>
</comment>
<dbReference type="Gene3D" id="1.10.10.10">
    <property type="entry name" value="Winged helix-like DNA-binding domain superfamily/Winged helix DNA-binding domain"/>
    <property type="match status" value="1"/>
</dbReference>
<protein>
    <recommendedName>
        <fullName evidence="1">Metallo-beta-lactamase domain-containing protein</fullName>
    </recommendedName>
</protein>
<dbReference type="EMBL" id="BAGZ01000004">
    <property type="protein sequence ID" value="GAB77047.1"/>
    <property type="molecule type" value="Genomic_DNA"/>
</dbReference>
<dbReference type="RefSeq" id="WP_006501799.1">
    <property type="nucleotide sequence ID" value="NZ_BAGZ01000004.1"/>
</dbReference>
<evidence type="ECO:0000313" key="3">
    <source>
        <dbReference type="Proteomes" id="UP000008495"/>
    </source>
</evidence>
<dbReference type="AlphaFoldDB" id="K6W5F5"/>
<dbReference type="InterPro" id="IPR050662">
    <property type="entry name" value="Sec-metab_biosynth-thioest"/>
</dbReference>
<accession>K6W5F5</accession>
<reference evidence="2 3" key="1">
    <citation type="submission" date="2012-08" db="EMBL/GenBank/DDBJ databases">
        <title>Whole genome shotgun sequence of Austwickia chelonae NBRC 105200.</title>
        <authorList>
            <person name="Yoshida I."/>
            <person name="Hosoyama A."/>
            <person name="Tsuchikane K."/>
            <person name="Katsumata H."/>
            <person name="Ando Y."/>
            <person name="Ohji S."/>
            <person name="Hamada M."/>
            <person name="Tamura T."/>
            <person name="Yamazoe A."/>
            <person name="Yamazaki S."/>
            <person name="Fujita N."/>
        </authorList>
    </citation>
    <scope>NUCLEOTIDE SEQUENCE [LARGE SCALE GENOMIC DNA]</scope>
    <source>
        <strain evidence="2 3">NBRC 105200</strain>
    </source>
</reference>
<dbReference type="InterPro" id="IPR041516">
    <property type="entry name" value="LACTB2_WH"/>
</dbReference>
<dbReference type="Proteomes" id="UP000008495">
    <property type="component" value="Unassembled WGS sequence"/>
</dbReference>
<proteinExistence type="predicted"/>
<dbReference type="InterPro" id="IPR036866">
    <property type="entry name" value="RibonucZ/Hydroxyglut_hydro"/>
</dbReference>
<dbReference type="Pfam" id="PF17778">
    <property type="entry name" value="WHD_BLACT"/>
    <property type="match status" value="1"/>
</dbReference>
<name>K6W5F5_9MICO</name>
<dbReference type="PANTHER" id="PTHR23131:SF0">
    <property type="entry name" value="ENDORIBONUCLEASE LACTB2"/>
    <property type="match status" value="1"/>
</dbReference>
<dbReference type="PANTHER" id="PTHR23131">
    <property type="entry name" value="ENDORIBONUCLEASE LACTB2"/>
    <property type="match status" value="1"/>
</dbReference>
<evidence type="ECO:0000259" key="1">
    <source>
        <dbReference type="SMART" id="SM00849"/>
    </source>
</evidence>